<feature type="region of interest" description="Disordered" evidence="1">
    <location>
        <begin position="389"/>
        <end position="452"/>
    </location>
</feature>
<dbReference type="InterPro" id="IPR032689">
    <property type="entry name" value="TraG-D_C"/>
</dbReference>
<name>A0A7X9FR72_9DELT</name>
<proteinExistence type="predicted"/>
<evidence type="ECO:0000256" key="1">
    <source>
        <dbReference type="SAM" id="MobiDB-lite"/>
    </source>
</evidence>
<feature type="compositionally biased region" description="Low complexity" evidence="1">
    <location>
        <begin position="398"/>
        <end position="410"/>
    </location>
</feature>
<dbReference type="AlphaFoldDB" id="A0A7X9FR72"/>
<accession>A0A7X9FR72</accession>
<sequence length="452" mass="50120">MKARKVLRAGLPPTSDQSATKHYDRLAADSIYRLVRAMESLGLAWSIRDIAVSLSAFSLAYPQLRKMLHHLGARQAMVELGHLASSYRNPKGVLDTAKISENLRGIASELHSISGSEIGRVFCTQYTDLVLTDAILRGKIIYFMLPRLEEAESAARMVKVFREDLEVSIGEITSARQYHLEDPHLVIIDEGSSTFGPTWANLFELARKGRFSLIFGAQSTGGLTDLSLGLSEAFYERVMANVNVKVMMRIGDNRTAQDMADWIGKVTTTRKSVGAGVTMGKSSSALRGALDVQAKITGGESETINVTEDEEDLVSSEELKHEMSAEKGLAWFDLGDGKIVKGRSFWFNAEIPDNWEGREYIPQLEKYENDEIGLADWVDEQILYREREEAFSEKKPKTTATPKSTSTPKETGSEGEKKQEQQNPEASGSFKLGLLPPGSARRRGTISTFNRK</sequence>
<dbReference type="Pfam" id="PF12696">
    <property type="entry name" value="TraG-D_C"/>
    <property type="match status" value="1"/>
</dbReference>
<evidence type="ECO:0000313" key="4">
    <source>
        <dbReference type="Proteomes" id="UP000524246"/>
    </source>
</evidence>
<feature type="domain" description="TraD/TraG TraM recognition site" evidence="2">
    <location>
        <begin position="185"/>
        <end position="319"/>
    </location>
</feature>
<dbReference type="Proteomes" id="UP000524246">
    <property type="component" value="Unassembled WGS sequence"/>
</dbReference>
<feature type="compositionally biased region" description="Basic and acidic residues" evidence="1">
    <location>
        <begin position="411"/>
        <end position="420"/>
    </location>
</feature>
<comment type="caution">
    <text evidence="3">The sequence shown here is derived from an EMBL/GenBank/DDBJ whole genome shotgun (WGS) entry which is preliminary data.</text>
</comment>
<evidence type="ECO:0000313" key="3">
    <source>
        <dbReference type="EMBL" id="NMC62822.1"/>
    </source>
</evidence>
<dbReference type="Gene3D" id="3.40.50.300">
    <property type="entry name" value="P-loop containing nucleotide triphosphate hydrolases"/>
    <property type="match status" value="1"/>
</dbReference>
<evidence type="ECO:0000259" key="2">
    <source>
        <dbReference type="Pfam" id="PF12696"/>
    </source>
</evidence>
<organism evidence="3 4">
    <name type="scientific">SAR324 cluster bacterium</name>
    <dbReference type="NCBI Taxonomy" id="2024889"/>
    <lineage>
        <taxon>Bacteria</taxon>
        <taxon>Deltaproteobacteria</taxon>
        <taxon>SAR324 cluster</taxon>
    </lineage>
</organism>
<gene>
    <name evidence="3" type="ORF">GYA55_06595</name>
</gene>
<dbReference type="InterPro" id="IPR027417">
    <property type="entry name" value="P-loop_NTPase"/>
</dbReference>
<dbReference type="EMBL" id="JAAZON010000289">
    <property type="protein sequence ID" value="NMC62822.1"/>
    <property type="molecule type" value="Genomic_DNA"/>
</dbReference>
<feature type="compositionally biased region" description="Basic residues" evidence="1">
    <location>
        <begin position="440"/>
        <end position="452"/>
    </location>
</feature>
<reference evidence="3 4" key="1">
    <citation type="journal article" date="2020" name="Biotechnol. Biofuels">
        <title>New insights from the biogas microbiome by comprehensive genome-resolved metagenomics of nearly 1600 species originating from multiple anaerobic digesters.</title>
        <authorList>
            <person name="Campanaro S."/>
            <person name="Treu L."/>
            <person name="Rodriguez-R L.M."/>
            <person name="Kovalovszki A."/>
            <person name="Ziels R.M."/>
            <person name="Maus I."/>
            <person name="Zhu X."/>
            <person name="Kougias P.G."/>
            <person name="Basile A."/>
            <person name="Luo G."/>
            <person name="Schluter A."/>
            <person name="Konstantinidis K.T."/>
            <person name="Angelidaki I."/>
        </authorList>
    </citation>
    <scope>NUCLEOTIDE SEQUENCE [LARGE SCALE GENOMIC DNA]</scope>
    <source>
        <strain evidence="3">AS27yjCOA_65</strain>
    </source>
</reference>
<protein>
    <submittedName>
        <fullName evidence="3">TraM recognition domain-containing protein</fullName>
    </submittedName>
</protein>